<protein>
    <submittedName>
        <fullName evidence="1">Uncharacterized protein</fullName>
    </submittedName>
</protein>
<gene>
    <name evidence="1" type="ORF">SDC9_211510</name>
</gene>
<evidence type="ECO:0000313" key="1">
    <source>
        <dbReference type="EMBL" id="MPN63744.1"/>
    </source>
</evidence>
<comment type="caution">
    <text evidence="1">The sequence shown here is derived from an EMBL/GenBank/DDBJ whole genome shotgun (WGS) entry which is preliminary data.</text>
</comment>
<proteinExistence type="predicted"/>
<sequence length="119" mass="13356">MEGPYVVDALGHARYEAIVFRQRFAGFYSLMLDDRQECRASAWFYDAAHRGHDRFNRWVLVQGAPDVEDLFAGLVIRAGGRGERRAGVAAQHDVAKTGHEELFGHLDTVFFSIVDDISG</sequence>
<name>A0A645JVM0_9ZZZZ</name>
<reference evidence="1" key="1">
    <citation type="submission" date="2019-08" db="EMBL/GenBank/DDBJ databases">
        <authorList>
            <person name="Kucharzyk K."/>
            <person name="Murdoch R.W."/>
            <person name="Higgins S."/>
            <person name="Loffler F."/>
        </authorList>
    </citation>
    <scope>NUCLEOTIDE SEQUENCE</scope>
</reference>
<organism evidence="1">
    <name type="scientific">bioreactor metagenome</name>
    <dbReference type="NCBI Taxonomy" id="1076179"/>
    <lineage>
        <taxon>unclassified sequences</taxon>
        <taxon>metagenomes</taxon>
        <taxon>ecological metagenomes</taxon>
    </lineage>
</organism>
<accession>A0A645JVM0</accession>
<dbReference type="EMBL" id="VSSQ01143620">
    <property type="protein sequence ID" value="MPN63744.1"/>
    <property type="molecule type" value="Genomic_DNA"/>
</dbReference>
<dbReference type="AlphaFoldDB" id="A0A645JVM0"/>